<dbReference type="GeneID" id="92376784"/>
<dbReference type="Proteomes" id="UP000195570">
    <property type="component" value="Unassembled WGS sequence"/>
</dbReference>
<keyword evidence="2" id="KW-1185">Reference proteome</keyword>
<reference evidence="1" key="1">
    <citation type="submission" date="2016-09" db="EMBL/GenBank/DDBJ databases">
        <authorList>
            <person name="Hebert L."/>
            <person name="Moumen B."/>
        </authorList>
    </citation>
    <scope>NUCLEOTIDE SEQUENCE [LARGE SCALE GENOMIC DNA]</scope>
    <source>
        <strain evidence="1">OVI</strain>
    </source>
</reference>
<name>A0A1G4IFV0_TRYEQ</name>
<organism evidence="1 2">
    <name type="scientific">Trypanosoma equiperdum</name>
    <dbReference type="NCBI Taxonomy" id="5694"/>
    <lineage>
        <taxon>Eukaryota</taxon>
        <taxon>Discoba</taxon>
        <taxon>Euglenozoa</taxon>
        <taxon>Kinetoplastea</taxon>
        <taxon>Metakinetoplastina</taxon>
        <taxon>Trypanosomatida</taxon>
        <taxon>Trypanosomatidae</taxon>
        <taxon>Trypanosoma</taxon>
    </lineage>
</organism>
<proteinExistence type="predicted"/>
<gene>
    <name evidence="1" type="ORF">TEOVI_000284400</name>
</gene>
<dbReference type="RefSeq" id="XP_067081950.1">
    <property type="nucleotide sequence ID" value="XM_067225849.1"/>
</dbReference>
<dbReference type="AlphaFoldDB" id="A0A1G4IFV0"/>
<accession>A0A1G4IFV0</accession>
<dbReference type="VEuPathDB" id="TriTrypDB:TEOVI_000284400"/>
<comment type="caution">
    <text evidence="1">The sequence shown here is derived from an EMBL/GenBank/DDBJ whole genome shotgun (WGS) entry which is preliminary data.</text>
</comment>
<evidence type="ECO:0000313" key="1">
    <source>
        <dbReference type="EMBL" id="SCU71264.1"/>
    </source>
</evidence>
<sequence length="98" mass="9676">MVCLCVNGHSSGNQYCTAEQTAGDDYSGSTATKGTALGTFNKLATACSAGEEGRAPELSGATLAQAVTALKANFGTNWVSQAGLGDANGNGGEKSGIL</sequence>
<evidence type="ECO:0000313" key="2">
    <source>
        <dbReference type="Proteomes" id="UP000195570"/>
    </source>
</evidence>
<dbReference type="EMBL" id="CZPT02001611">
    <property type="protein sequence ID" value="SCU71264.1"/>
    <property type="molecule type" value="Genomic_DNA"/>
</dbReference>
<protein>
    <submittedName>
        <fullName evidence="1">Trypanosomal VSG domain containing protein, putative</fullName>
    </submittedName>
</protein>